<evidence type="ECO:0000256" key="3">
    <source>
        <dbReference type="ARBA" id="ARBA00022452"/>
    </source>
</evidence>
<evidence type="ECO:0000256" key="7">
    <source>
        <dbReference type="ARBA" id="ARBA00023136"/>
    </source>
</evidence>
<dbReference type="PROSITE" id="PS01156">
    <property type="entry name" value="TONB_DEPENDENT_REC_2"/>
    <property type="match status" value="1"/>
</dbReference>
<keyword evidence="4 10" id="KW-0812">Transmembrane</keyword>
<dbReference type="CDD" id="cd01347">
    <property type="entry name" value="ligand_gated_channel"/>
    <property type="match status" value="1"/>
</dbReference>
<keyword evidence="16" id="KW-1185">Reference proteome</keyword>
<dbReference type="STRING" id="1003.SAMN04488541_10617"/>
<name>A0A1I2JVI5_9BACT</name>
<proteinExistence type="inferred from homology"/>
<comment type="subcellular location">
    <subcellularLocation>
        <location evidence="1 10">Cell outer membrane</location>
        <topology evidence="1 10">Multi-pass membrane protein</topology>
    </subcellularLocation>
</comment>
<dbReference type="GO" id="GO:0015344">
    <property type="term" value="F:siderophore uptake transmembrane transporter activity"/>
    <property type="evidence" value="ECO:0007669"/>
    <property type="project" value="TreeGrafter"/>
</dbReference>
<dbReference type="PANTHER" id="PTHR30069:SF29">
    <property type="entry name" value="HEMOGLOBIN AND HEMOGLOBIN-HAPTOGLOBIN-BINDING PROTEIN 1-RELATED"/>
    <property type="match status" value="1"/>
</dbReference>
<gene>
    <name evidence="15" type="ORF">SAMN04488541_10617</name>
</gene>
<evidence type="ECO:0000256" key="2">
    <source>
        <dbReference type="ARBA" id="ARBA00022448"/>
    </source>
</evidence>
<dbReference type="PANTHER" id="PTHR30069">
    <property type="entry name" value="TONB-DEPENDENT OUTER MEMBRANE RECEPTOR"/>
    <property type="match status" value="1"/>
</dbReference>
<protein>
    <submittedName>
        <fullName evidence="15">Hemoglobin/transferrin/lactoferrin receptor protein</fullName>
    </submittedName>
</protein>
<feature type="chain" id="PRO_5011504162" evidence="12">
    <location>
        <begin position="24"/>
        <end position="806"/>
    </location>
</feature>
<dbReference type="InterPro" id="IPR039426">
    <property type="entry name" value="TonB-dep_rcpt-like"/>
</dbReference>
<evidence type="ECO:0000256" key="1">
    <source>
        <dbReference type="ARBA" id="ARBA00004571"/>
    </source>
</evidence>
<dbReference type="Pfam" id="PF07715">
    <property type="entry name" value="Plug"/>
    <property type="match status" value="1"/>
</dbReference>
<dbReference type="RefSeq" id="WP_091549373.1">
    <property type="nucleotide sequence ID" value="NZ_FONY01000061.1"/>
</dbReference>
<evidence type="ECO:0000256" key="9">
    <source>
        <dbReference type="ARBA" id="ARBA00023237"/>
    </source>
</evidence>
<dbReference type="InterPro" id="IPR012910">
    <property type="entry name" value="Plug_dom"/>
</dbReference>
<dbReference type="Gene3D" id="2.40.170.20">
    <property type="entry name" value="TonB-dependent receptor, beta-barrel domain"/>
    <property type="match status" value="1"/>
</dbReference>
<dbReference type="EMBL" id="FONY01000061">
    <property type="protein sequence ID" value="SFF57087.1"/>
    <property type="molecule type" value="Genomic_DNA"/>
</dbReference>
<dbReference type="Gene3D" id="2.170.130.10">
    <property type="entry name" value="TonB-dependent receptor, plug domain"/>
    <property type="match status" value="1"/>
</dbReference>
<feature type="signal peptide" evidence="12">
    <location>
        <begin position="1"/>
        <end position="23"/>
    </location>
</feature>
<accession>A0A1I2JVI5</accession>
<feature type="domain" description="TonB-dependent receptor plug" evidence="14">
    <location>
        <begin position="117"/>
        <end position="224"/>
    </location>
</feature>
<keyword evidence="7 10" id="KW-0472">Membrane</keyword>
<dbReference type="InterPro" id="IPR037066">
    <property type="entry name" value="Plug_dom_sf"/>
</dbReference>
<comment type="similarity">
    <text evidence="10 11">Belongs to the TonB-dependent receptor family.</text>
</comment>
<dbReference type="InterPro" id="IPR010917">
    <property type="entry name" value="TonB_rcpt_CS"/>
</dbReference>
<evidence type="ECO:0000256" key="6">
    <source>
        <dbReference type="ARBA" id="ARBA00023077"/>
    </source>
</evidence>
<keyword evidence="2 10" id="KW-0813">Transport</keyword>
<evidence type="ECO:0000256" key="5">
    <source>
        <dbReference type="ARBA" id="ARBA00022729"/>
    </source>
</evidence>
<feature type="domain" description="TonB-dependent receptor-like beta-barrel" evidence="13">
    <location>
        <begin position="320"/>
        <end position="779"/>
    </location>
</feature>
<evidence type="ECO:0000256" key="12">
    <source>
        <dbReference type="SAM" id="SignalP"/>
    </source>
</evidence>
<sequence length="806" mass="90390">MKKYLYKKLFFVLLCLCPLTLLGQTLVVKDKNTDLPVENVLIQNHASSKVVMSNSKGQADISAFREVEKIEIRRLGYKTEVVSYSTLEQAGFVVLLTEANVSLDQVVIAATRWSQSKLDVPSRIISVSATDIALQNPQTTADLLGVSGEVFVQKSQQGGGSPMIRGFATNRLLYSVDGVRMNTAIFRSGNIQNVISLDPFAMENVQVLFGTGSIIYGSDALGGVMSFQTLTPQFSTEKKPLTTGKAVMRYSSANNEKTGHFDLNIGWRKWALVSSFSSNDFGDLRMGTNGQKEYLRTNYVQRQGNTDVVITNEDPLVQKPSGYKQINLMQKIRFRPTEKWDFQYAFHYSATTSYSRYDRLLRLRSGQPRSAEWNYGPQIWMMNHLNITHYGDNKLYDQMSIRLAGQFLEESRIERDLNRPTRFIKVEKVKAYSANFDFVKTVDKHKFFYGAEAVINDVESFGTDENITNNTMVLGASRYPNAQWSSYAAYLNYQFRASEKLLLQGGGRYNQFGIEADFTNNLPFYPFPFSKANLSNGALTGSLGLVYNPSPEWSIHLNGATGFRSPNVDDIGKVFDSQPGSVVVPNPDLKAEYAYNAEIGIAKVLGEVVKIDVTAYYTLLNNALVRRNFTLNGQDSIVYNNTKSRVQAIQNAAKASVYGVQASLEIKTSSGFGFFSQFNYQKGEEELDNESTSPLRHAAPWFGITRLSYTIPKLNVQFYAMYSGEVSYENLSAEGRANDFIFAIDANGRPYSPSWLTLNFKTLYQLNENLSLSAGIENLTDLRYRPYSSGIVAPGRNFILALRANF</sequence>
<dbReference type="GO" id="GO:0044718">
    <property type="term" value="P:siderophore transmembrane transport"/>
    <property type="evidence" value="ECO:0007669"/>
    <property type="project" value="TreeGrafter"/>
</dbReference>
<dbReference type="AlphaFoldDB" id="A0A1I2JVI5"/>
<evidence type="ECO:0000259" key="14">
    <source>
        <dbReference type="Pfam" id="PF07715"/>
    </source>
</evidence>
<dbReference type="PROSITE" id="PS52016">
    <property type="entry name" value="TONB_DEPENDENT_REC_3"/>
    <property type="match status" value="1"/>
</dbReference>
<dbReference type="Pfam" id="PF00593">
    <property type="entry name" value="TonB_dep_Rec_b-barrel"/>
    <property type="match status" value="1"/>
</dbReference>
<dbReference type="Proteomes" id="UP000199513">
    <property type="component" value="Unassembled WGS sequence"/>
</dbReference>
<dbReference type="SUPFAM" id="SSF56935">
    <property type="entry name" value="Porins"/>
    <property type="match status" value="1"/>
</dbReference>
<keyword evidence="5 12" id="KW-0732">Signal</keyword>
<evidence type="ECO:0000256" key="11">
    <source>
        <dbReference type="RuleBase" id="RU003357"/>
    </source>
</evidence>
<organism evidence="15 16">
    <name type="scientific">Thermoflexibacter ruber</name>
    <dbReference type="NCBI Taxonomy" id="1003"/>
    <lineage>
        <taxon>Bacteria</taxon>
        <taxon>Pseudomonadati</taxon>
        <taxon>Bacteroidota</taxon>
        <taxon>Cytophagia</taxon>
        <taxon>Cytophagales</taxon>
        <taxon>Thermoflexibacteraceae</taxon>
        <taxon>Thermoflexibacter</taxon>
    </lineage>
</organism>
<keyword evidence="3 10" id="KW-1134">Transmembrane beta strand</keyword>
<evidence type="ECO:0000313" key="15">
    <source>
        <dbReference type="EMBL" id="SFF57087.1"/>
    </source>
</evidence>
<keyword evidence="6 11" id="KW-0798">TonB box</keyword>
<dbReference type="InterPro" id="IPR000531">
    <property type="entry name" value="Beta-barrel_TonB"/>
</dbReference>
<evidence type="ECO:0000256" key="10">
    <source>
        <dbReference type="PROSITE-ProRule" id="PRU01360"/>
    </source>
</evidence>
<evidence type="ECO:0000256" key="8">
    <source>
        <dbReference type="ARBA" id="ARBA00023170"/>
    </source>
</evidence>
<keyword evidence="9 10" id="KW-0998">Cell outer membrane</keyword>
<dbReference type="GO" id="GO:0009279">
    <property type="term" value="C:cell outer membrane"/>
    <property type="evidence" value="ECO:0007669"/>
    <property type="project" value="UniProtKB-SubCell"/>
</dbReference>
<evidence type="ECO:0000313" key="16">
    <source>
        <dbReference type="Proteomes" id="UP000199513"/>
    </source>
</evidence>
<reference evidence="15 16" key="1">
    <citation type="submission" date="2016-10" db="EMBL/GenBank/DDBJ databases">
        <authorList>
            <person name="de Groot N.N."/>
        </authorList>
    </citation>
    <scope>NUCLEOTIDE SEQUENCE [LARGE SCALE GENOMIC DNA]</scope>
    <source>
        <strain>GEY</strain>
        <strain evidence="16">DSM 9560</strain>
    </source>
</reference>
<evidence type="ECO:0000259" key="13">
    <source>
        <dbReference type="Pfam" id="PF00593"/>
    </source>
</evidence>
<dbReference type="OrthoDB" id="9764669at2"/>
<evidence type="ECO:0000256" key="4">
    <source>
        <dbReference type="ARBA" id="ARBA00022692"/>
    </source>
</evidence>
<keyword evidence="8 15" id="KW-0675">Receptor</keyword>
<dbReference type="InterPro" id="IPR036942">
    <property type="entry name" value="Beta-barrel_TonB_sf"/>
</dbReference>